<evidence type="ECO:0000256" key="1">
    <source>
        <dbReference type="SAM" id="MobiDB-lite"/>
    </source>
</evidence>
<dbReference type="Proteomes" id="UP001295469">
    <property type="component" value="Chromosome C04"/>
</dbReference>
<feature type="compositionally biased region" description="Polar residues" evidence="1">
    <location>
        <begin position="62"/>
        <end position="73"/>
    </location>
</feature>
<sequence>MEEDDLLGEELRIENEKHLQIDDSGIVRAEGGANLDITDGSGSGSGKVVDSTVDSEEKTPTKGASFSSDHVSAQSQSWAWISKVPLSRLWAKWIKSKTIRPISLN</sequence>
<dbReference type="AlphaFoldDB" id="A0A816JTC2"/>
<reference evidence="2" key="1">
    <citation type="submission" date="2021-01" db="EMBL/GenBank/DDBJ databases">
        <authorList>
            <consortium name="Genoscope - CEA"/>
            <person name="William W."/>
        </authorList>
    </citation>
    <scope>NUCLEOTIDE SEQUENCE</scope>
</reference>
<name>A0A816JTC2_BRANA</name>
<feature type="region of interest" description="Disordered" evidence="1">
    <location>
        <begin position="37"/>
        <end position="73"/>
    </location>
</feature>
<protein>
    <submittedName>
        <fullName evidence="2">(rape) hypothetical protein</fullName>
    </submittedName>
</protein>
<gene>
    <name evidence="2" type="ORF">DARMORV10_C04P20290.1</name>
</gene>
<evidence type="ECO:0000313" key="2">
    <source>
        <dbReference type="EMBL" id="CAF1827937.1"/>
    </source>
</evidence>
<proteinExistence type="predicted"/>
<accession>A0A816JTC2</accession>
<organism evidence="2">
    <name type="scientific">Brassica napus</name>
    <name type="common">Rape</name>
    <dbReference type="NCBI Taxonomy" id="3708"/>
    <lineage>
        <taxon>Eukaryota</taxon>
        <taxon>Viridiplantae</taxon>
        <taxon>Streptophyta</taxon>
        <taxon>Embryophyta</taxon>
        <taxon>Tracheophyta</taxon>
        <taxon>Spermatophyta</taxon>
        <taxon>Magnoliopsida</taxon>
        <taxon>eudicotyledons</taxon>
        <taxon>Gunneridae</taxon>
        <taxon>Pentapetalae</taxon>
        <taxon>rosids</taxon>
        <taxon>malvids</taxon>
        <taxon>Brassicales</taxon>
        <taxon>Brassicaceae</taxon>
        <taxon>Brassiceae</taxon>
        <taxon>Brassica</taxon>
    </lineage>
</organism>
<dbReference type="EMBL" id="HG994368">
    <property type="protein sequence ID" value="CAF1827937.1"/>
    <property type="molecule type" value="Genomic_DNA"/>
</dbReference>